<dbReference type="CDD" id="cd07012">
    <property type="entry name" value="PBP2_Bug_TTT"/>
    <property type="match status" value="1"/>
</dbReference>
<dbReference type="PANTHER" id="PTHR42928">
    <property type="entry name" value="TRICARBOXYLATE-BINDING PROTEIN"/>
    <property type="match status" value="1"/>
</dbReference>
<dbReference type="PIRSF" id="PIRSF017082">
    <property type="entry name" value="YflP"/>
    <property type="match status" value="1"/>
</dbReference>
<comment type="similarity">
    <text evidence="1">Belongs to the UPF0065 (bug) family.</text>
</comment>
<dbReference type="PANTHER" id="PTHR42928:SF5">
    <property type="entry name" value="BLR1237 PROTEIN"/>
    <property type="match status" value="1"/>
</dbReference>
<feature type="region of interest" description="Disordered" evidence="2">
    <location>
        <begin position="1"/>
        <end position="28"/>
    </location>
</feature>
<evidence type="ECO:0000256" key="1">
    <source>
        <dbReference type="ARBA" id="ARBA00006987"/>
    </source>
</evidence>
<dbReference type="Proteomes" id="UP000215633">
    <property type="component" value="Unassembled WGS sequence"/>
</dbReference>
<accession>A0A261VZ37</accession>
<evidence type="ECO:0000313" key="4">
    <source>
        <dbReference type="Proteomes" id="UP000215633"/>
    </source>
</evidence>
<keyword evidence="4" id="KW-1185">Reference proteome</keyword>
<name>A0A261VZ37_9BORD</name>
<dbReference type="Gene3D" id="3.40.190.150">
    <property type="entry name" value="Bordetella uptake gene, domain 1"/>
    <property type="match status" value="1"/>
</dbReference>
<sequence length="353" mass="37816">MTGRRLVFHSRAPIEDNETAKEEPPCPPPRIIRVAPVMLAMLLPLASTRAAGDADAAGWPAKTVTLIVPSAPGGAADLTARTFAQYLGQRTGQTVVVEDRPGAGGIVGTQAASKAAADGYTYLLSTNSTHSANQFLYKSLPYDAQKDFVQVGLFGTFGSVGIVAPDAPYRNVPELVEYARKHPGEVFFGYYSSSSQVPAELFKARAGIEINGAAYKNITQIITDLRGKQIGFAFVDYLTAMGQIQGKGLRPIAVSAAAPNPAWPDVPTMATYYPGYAVAGWLGLSAPAGTPPAIVQKMNEHMRAALADAETVRKFRELGLQPESMDVAQFDAFVKEDTARWKEWVDIAGLKPR</sequence>
<reference evidence="4" key="1">
    <citation type="submission" date="2017-05" db="EMBL/GenBank/DDBJ databases">
        <title>Complete and WGS of Bordetella genogroups.</title>
        <authorList>
            <person name="Spilker T."/>
            <person name="Lipuma J."/>
        </authorList>
    </citation>
    <scope>NUCLEOTIDE SEQUENCE [LARGE SCALE GENOMIC DNA]</scope>
    <source>
        <strain evidence="4">AU8256</strain>
    </source>
</reference>
<evidence type="ECO:0000313" key="3">
    <source>
        <dbReference type="EMBL" id="OZI78880.1"/>
    </source>
</evidence>
<dbReference type="EMBL" id="NEVT01000003">
    <property type="protein sequence ID" value="OZI78880.1"/>
    <property type="molecule type" value="Genomic_DNA"/>
</dbReference>
<dbReference type="SUPFAM" id="SSF53850">
    <property type="entry name" value="Periplasmic binding protein-like II"/>
    <property type="match status" value="1"/>
</dbReference>
<dbReference type="AlphaFoldDB" id="A0A261VZ37"/>
<dbReference type="InterPro" id="IPR042100">
    <property type="entry name" value="Bug_dom1"/>
</dbReference>
<dbReference type="InterPro" id="IPR005064">
    <property type="entry name" value="BUG"/>
</dbReference>
<proteinExistence type="inferred from homology"/>
<dbReference type="Gene3D" id="3.40.190.10">
    <property type="entry name" value="Periplasmic binding protein-like II"/>
    <property type="match status" value="1"/>
</dbReference>
<feature type="compositionally biased region" description="Basic and acidic residues" evidence="2">
    <location>
        <begin position="12"/>
        <end position="24"/>
    </location>
</feature>
<organism evidence="3 4">
    <name type="scientific">Bordetella genomosp. 2</name>
    <dbReference type="NCBI Taxonomy" id="1983456"/>
    <lineage>
        <taxon>Bacteria</taxon>
        <taxon>Pseudomonadati</taxon>
        <taxon>Pseudomonadota</taxon>
        <taxon>Betaproteobacteria</taxon>
        <taxon>Burkholderiales</taxon>
        <taxon>Alcaligenaceae</taxon>
        <taxon>Bordetella</taxon>
    </lineage>
</organism>
<protein>
    <submittedName>
        <fullName evidence="3">ABC transporter substrate-binding protein</fullName>
    </submittedName>
</protein>
<comment type="caution">
    <text evidence="3">The sequence shown here is derived from an EMBL/GenBank/DDBJ whole genome shotgun (WGS) entry which is preliminary data.</text>
</comment>
<evidence type="ECO:0000256" key="2">
    <source>
        <dbReference type="SAM" id="MobiDB-lite"/>
    </source>
</evidence>
<gene>
    <name evidence="3" type="ORF">CAL24_02710</name>
</gene>
<dbReference type="Pfam" id="PF03401">
    <property type="entry name" value="TctC"/>
    <property type="match status" value="1"/>
</dbReference>